<dbReference type="GO" id="GO:0030246">
    <property type="term" value="F:carbohydrate binding"/>
    <property type="evidence" value="ECO:0007669"/>
    <property type="project" value="InterPro"/>
</dbReference>
<comment type="pathway">
    <text evidence="1 5">Carbohydrate metabolism; hexose metabolism.</text>
</comment>
<evidence type="ECO:0000256" key="4">
    <source>
        <dbReference type="ARBA" id="ARBA00023277"/>
    </source>
</evidence>
<comment type="similarity">
    <text evidence="2 5">Belongs to the aldose epimerase family.</text>
</comment>
<dbReference type="GO" id="GO:0033499">
    <property type="term" value="P:galactose catabolic process via UDP-galactose, Leloir pathway"/>
    <property type="evidence" value="ECO:0007669"/>
    <property type="project" value="TreeGrafter"/>
</dbReference>
<dbReference type="AlphaFoldDB" id="A0A1S6QI77"/>
<sequence>MEVTKTNFGSYKGTPVEKYTITNSNNVSISALTLGGALYEFLVPTKDGGKKNLVINFESPEKYLDNPFYFCMAIGRTAGRTTKGTYTLNGKTVHLDTNEGETTLHGGPNGFSSFLWEGAIDGDKIVLSKHIASSHDSFPGDLDAKIEYSLSDDNELTIKYTAESTEDTLFNPTQHIYFNLGDTDNVKQHSLQINADKHLDLNKDDKTPTGKQLDVNSTVFDFNSAQELGSAIEKKESQTGSAFDDIFVINDHQADQPIAVLNDSASGRKVSIKSARNGLVVFTPDDLSSMSFKEYGTGKPYMGVALEAQNLPDAVNHEGFGDIVLPAGKEKSYEISYKAEF</sequence>
<comment type="catalytic activity">
    <reaction evidence="5">
        <text>alpha-maltose = beta-maltose</text>
        <dbReference type="Rhea" id="RHEA:21228"/>
        <dbReference type="ChEBI" id="CHEBI:18147"/>
        <dbReference type="ChEBI" id="CHEBI:18167"/>
        <dbReference type="EC" id="5.1.3.21"/>
    </reaction>
</comment>
<feature type="active site" description="Proton acceptor" evidence="6">
    <location>
        <position position="307"/>
    </location>
</feature>
<organism evidence="9 10">
    <name type="scientific">Lentilactobacillus curieae</name>
    <dbReference type="NCBI Taxonomy" id="1138822"/>
    <lineage>
        <taxon>Bacteria</taxon>
        <taxon>Bacillati</taxon>
        <taxon>Bacillota</taxon>
        <taxon>Bacilli</taxon>
        <taxon>Lactobacillales</taxon>
        <taxon>Lactobacillaceae</taxon>
        <taxon>Lentilactobacillus</taxon>
    </lineage>
</organism>
<dbReference type="GO" id="GO:0050558">
    <property type="term" value="F:maltose epimerase activity"/>
    <property type="evidence" value="ECO:0007669"/>
    <property type="project" value="UniProtKB-EC"/>
</dbReference>
<keyword evidence="3 5" id="KW-0413">Isomerase</keyword>
<dbReference type="OrthoDB" id="9779408at2"/>
<evidence type="ECO:0000313" key="10">
    <source>
        <dbReference type="Proteomes" id="UP000030361"/>
    </source>
</evidence>
<dbReference type="SUPFAM" id="SSF74650">
    <property type="entry name" value="Galactose mutarotase-like"/>
    <property type="match status" value="1"/>
</dbReference>
<accession>A0A1S6QI77</accession>
<dbReference type="GO" id="GO:0006006">
    <property type="term" value="P:glucose metabolic process"/>
    <property type="evidence" value="ECO:0007669"/>
    <property type="project" value="TreeGrafter"/>
</dbReference>
<dbReference type="RefSeq" id="WP_035167766.1">
    <property type="nucleotide sequence ID" value="NZ_CP018906.1"/>
</dbReference>
<dbReference type="KEGG" id="lcu:PL11_004920"/>
<dbReference type="GO" id="GO:0004034">
    <property type="term" value="F:aldose 1-epimerase activity"/>
    <property type="evidence" value="ECO:0007669"/>
    <property type="project" value="TreeGrafter"/>
</dbReference>
<name>A0A1S6QI77_9LACO</name>
<dbReference type="InterPro" id="IPR008183">
    <property type="entry name" value="Aldose_1/G6P_1-epimerase"/>
</dbReference>
<evidence type="ECO:0000313" key="9">
    <source>
        <dbReference type="EMBL" id="AQW21314.1"/>
    </source>
</evidence>
<evidence type="ECO:0000256" key="8">
    <source>
        <dbReference type="PIRSR" id="PIRSR005096-3"/>
    </source>
</evidence>
<comment type="function">
    <text evidence="5">Catalyzes the interconversion of alpha and beta anomers of maltose.</text>
</comment>
<dbReference type="Pfam" id="PF01263">
    <property type="entry name" value="Aldose_epim"/>
    <property type="match status" value="1"/>
</dbReference>
<feature type="active site" description="Proton donor" evidence="6">
    <location>
        <position position="175"/>
    </location>
</feature>
<keyword evidence="10" id="KW-1185">Reference proteome</keyword>
<protein>
    <recommendedName>
        <fullName evidence="5">Maltose epimerase</fullName>
        <ecNumber evidence="5">5.1.3.21</ecNumber>
    </recommendedName>
</protein>
<dbReference type="EC" id="5.1.3.21" evidence="5"/>
<evidence type="ECO:0000256" key="1">
    <source>
        <dbReference type="ARBA" id="ARBA00005028"/>
    </source>
</evidence>
<dbReference type="PIRSF" id="PIRSF005096">
    <property type="entry name" value="GALM"/>
    <property type="match status" value="1"/>
</dbReference>
<reference evidence="9 10" key="1">
    <citation type="journal article" date="2015" name="Genome Announc.">
        <title>Genome Sequence of Lactobacillus curieae CCTCC M 2011381T, a Novel Producer of Gamma-aminobutyric Acid.</title>
        <authorList>
            <person name="Wang Y."/>
            <person name="Wang Y."/>
            <person name="Lang C."/>
            <person name="Wei D."/>
            <person name="Xu P."/>
            <person name="Xie J."/>
        </authorList>
    </citation>
    <scope>NUCLEOTIDE SEQUENCE [LARGE SCALE GENOMIC DNA]</scope>
    <source>
        <strain evidence="9 10">CCTCC M 2011381</strain>
    </source>
</reference>
<dbReference type="UniPathway" id="UPA00242"/>
<dbReference type="InterPro" id="IPR015443">
    <property type="entry name" value="Aldose_1-epimerase"/>
</dbReference>
<dbReference type="Gene3D" id="2.70.98.10">
    <property type="match status" value="1"/>
</dbReference>
<dbReference type="EMBL" id="CP018906">
    <property type="protein sequence ID" value="AQW21314.1"/>
    <property type="molecule type" value="Genomic_DNA"/>
</dbReference>
<dbReference type="InterPro" id="IPR011013">
    <property type="entry name" value="Gal_mutarotase_sf_dom"/>
</dbReference>
<dbReference type="CDD" id="cd09019">
    <property type="entry name" value="galactose_mutarotase_like"/>
    <property type="match status" value="1"/>
</dbReference>
<evidence type="ECO:0000256" key="3">
    <source>
        <dbReference type="ARBA" id="ARBA00023235"/>
    </source>
</evidence>
<feature type="binding site" evidence="8">
    <location>
        <begin position="175"/>
        <end position="177"/>
    </location>
    <ligand>
        <name>beta-D-galactose</name>
        <dbReference type="ChEBI" id="CHEBI:27667"/>
    </ligand>
</feature>
<proteinExistence type="inferred from homology"/>
<gene>
    <name evidence="9" type="ORF">PL11_004920</name>
</gene>
<dbReference type="eggNOG" id="COG2017">
    <property type="taxonomic scope" value="Bacteria"/>
</dbReference>
<evidence type="ECO:0000256" key="5">
    <source>
        <dbReference type="PIRNR" id="PIRNR005096"/>
    </source>
</evidence>
<dbReference type="InterPro" id="IPR014718">
    <property type="entry name" value="GH-type_carb-bd"/>
</dbReference>
<feature type="binding site" evidence="7">
    <location>
        <position position="244"/>
    </location>
    <ligand>
        <name>beta-D-galactose</name>
        <dbReference type="ChEBI" id="CHEBI:27667"/>
    </ligand>
</feature>
<dbReference type="PANTHER" id="PTHR10091">
    <property type="entry name" value="ALDOSE-1-EPIMERASE"/>
    <property type="match status" value="1"/>
</dbReference>
<evidence type="ECO:0000256" key="2">
    <source>
        <dbReference type="ARBA" id="ARBA00006206"/>
    </source>
</evidence>
<dbReference type="Proteomes" id="UP000030361">
    <property type="component" value="Chromosome"/>
</dbReference>
<dbReference type="GO" id="GO:0005737">
    <property type="term" value="C:cytoplasm"/>
    <property type="evidence" value="ECO:0007669"/>
    <property type="project" value="TreeGrafter"/>
</dbReference>
<evidence type="ECO:0000256" key="6">
    <source>
        <dbReference type="PIRSR" id="PIRSR005096-1"/>
    </source>
</evidence>
<dbReference type="PANTHER" id="PTHR10091:SF0">
    <property type="entry name" value="GALACTOSE MUTAROTASE"/>
    <property type="match status" value="1"/>
</dbReference>
<dbReference type="InterPro" id="IPR047215">
    <property type="entry name" value="Galactose_mutarotase-like"/>
</dbReference>
<evidence type="ECO:0000256" key="7">
    <source>
        <dbReference type="PIRSR" id="PIRSR005096-2"/>
    </source>
</evidence>
<keyword evidence="4 5" id="KW-0119">Carbohydrate metabolism</keyword>